<evidence type="ECO:0000256" key="3">
    <source>
        <dbReference type="ARBA" id="ARBA00004840"/>
    </source>
</evidence>
<dbReference type="FunFam" id="3.90.550.50:FF:000018">
    <property type="entry name" value="Hexosyltransferase"/>
    <property type="match status" value="1"/>
</dbReference>
<accession>A0ABD0KFI4</accession>
<evidence type="ECO:0000313" key="16">
    <source>
        <dbReference type="EMBL" id="KAK7485792.1"/>
    </source>
</evidence>
<dbReference type="GO" id="GO:0006024">
    <property type="term" value="P:glycosaminoglycan biosynthetic process"/>
    <property type="evidence" value="ECO:0007669"/>
    <property type="project" value="UniProtKB-ARBA"/>
</dbReference>
<keyword evidence="17" id="KW-1185">Reference proteome</keyword>
<comment type="pathway">
    <text evidence="3">Glycan metabolism; chondroitin sulfate biosynthesis.</text>
</comment>
<proteinExistence type="inferred from homology"/>
<keyword evidence="13" id="KW-0325">Glycoprotein</keyword>
<evidence type="ECO:0000256" key="11">
    <source>
        <dbReference type="ARBA" id="ARBA00023034"/>
    </source>
</evidence>
<dbReference type="Pfam" id="PF01762">
    <property type="entry name" value="Galactosyl_T"/>
    <property type="match status" value="1"/>
</dbReference>
<organism evidence="16 17">
    <name type="scientific">Batillaria attramentaria</name>
    <dbReference type="NCBI Taxonomy" id="370345"/>
    <lineage>
        <taxon>Eukaryota</taxon>
        <taxon>Metazoa</taxon>
        <taxon>Spiralia</taxon>
        <taxon>Lophotrochozoa</taxon>
        <taxon>Mollusca</taxon>
        <taxon>Gastropoda</taxon>
        <taxon>Caenogastropoda</taxon>
        <taxon>Sorbeoconcha</taxon>
        <taxon>Cerithioidea</taxon>
        <taxon>Batillariidae</taxon>
        <taxon>Batillaria</taxon>
    </lineage>
</organism>
<evidence type="ECO:0000256" key="12">
    <source>
        <dbReference type="ARBA" id="ARBA00023136"/>
    </source>
</evidence>
<dbReference type="Gene3D" id="3.90.550.50">
    <property type="match status" value="1"/>
</dbReference>
<dbReference type="PANTHER" id="PTHR11214">
    <property type="entry name" value="BETA-1,3-N-ACETYLGLUCOSAMINYLTRANSFERASE"/>
    <property type="match status" value="1"/>
</dbReference>
<comment type="caution">
    <text evidence="16">The sequence shown here is derived from an EMBL/GenBank/DDBJ whole genome shotgun (WGS) entry which is preliminary data.</text>
</comment>
<name>A0ABD0KFI4_9CAEN</name>
<evidence type="ECO:0000256" key="1">
    <source>
        <dbReference type="ARBA" id="ARBA00001936"/>
    </source>
</evidence>
<evidence type="ECO:0000256" key="14">
    <source>
        <dbReference type="ARBA" id="ARBA00023211"/>
    </source>
</evidence>
<reference evidence="16 17" key="1">
    <citation type="journal article" date="2023" name="Sci. Data">
        <title>Genome assembly of the Korean intertidal mud-creeper Batillaria attramentaria.</title>
        <authorList>
            <person name="Patra A.K."/>
            <person name="Ho P.T."/>
            <person name="Jun S."/>
            <person name="Lee S.J."/>
            <person name="Kim Y."/>
            <person name="Won Y.J."/>
        </authorList>
    </citation>
    <scope>NUCLEOTIDE SEQUENCE [LARGE SCALE GENOMIC DNA]</scope>
    <source>
        <strain evidence="16">Wonlab-2016</strain>
    </source>
</reference>
<keyword evidence="12 15" id="KW-0472">Membrane</keyword>
<evidence type="ECO:0000313" key="17">
    <source>
        <dbReference type="Proteomes" id="UP001519460"/>
    </source>
</evidence>
<keyword evidence="11 15" id="KW-0333">Golgi apparatus</keyword>
<evidence type="ECO:0000256" key="10">
    <source>
        <dbReference type="ARBA" id="ARBA00022989"/>
    </source>
</evidence>
<dbReference type="PANTHER" id="PTHR11214:SF3">
    <property type="entry name" value="BETA-1,3-GALACTOSYLTRANSFERASE 6"/>
    <property type="match status" value="1"/>
</dbReference>
<comment type="pathway">
    <text evidence="4">Glycan metabolism; heparan sulfate biosynthesis.</text>
</comment>
<evidence type="ECO:0000256" key="2">
    <source>
        <dbReference type="ARBA" id="ARBA00004323"/>
    </source>
</evidence>
<dbReference type="EC" id="2.4.1.-" evidence="15"/>
<comment type="similarity">
    <text evidence="5 15">Belongs to the glycosyltransferase 31 family.</text>
</comment>
<dbReference type="GO" id="GO:0047220">
    <property type="term" value="F:galactosylxylosylprotein 3-beta-galactosyltransferase activity"/>
    <property type="evidence" value="ECO:0007669"/>
    <property type="project" value="UniProtKB-ARBA"/>
</dbReference>
<dbReference type="EMBL" id="JACVVK020000189">
    <property type="protein sequence ID" value="KAK7485792.1"/>
    <property type="molecule type" value="Genomic_DNA"/>
</dbReference>
<evidence type="ECO:0000256" key="7">
    <source>
        <dbReference type="ARBA" id="ARBA00022679"/>
    </source>
</evidence>
<keyword evidence="9 15" id="KW-0735">Signal-anchor</keyword>
<evidence type="ECO:0000256" key="5">
    <source>
        <dbReference type="ARBA" id="ARBA00008661"/>
    </source>
</evidence>
<sequence length="345" mass="39912">MLPLRHQSSVERRLNRHATTVLLGGLFLTLCGLLFLSMCNMPCEDKTYGLLKGDMAKSRSKAFWQQHFLAPSRDLKANLIVMVISGPKNQHQRDTIRETWLSGAPNSVLVKFVIGTKNLSPEVKDSVDREQFLHSDLLLLDDIEESYHSLTNKLMMGLQWADQTVDYKYLLKVDDDSFVRLDELLKELKQKPRERLYWGFFNGRAHVKKAGKWAEKDWFLCDRYLPYALGGGYVLSSDLVHYVSSNSQYLQHFNSEDVSLGAWLGPLQIERVHDERFDTEFVSRGCRNSYLITHKQDAMAMQKLHKNLKTLGLLCKTEELKRESYNYDWSVLPSKCCPRNDKILA</sequence>
<evidence type="ECO:0000256" key="4">
    <source>
        <dbReference type="ARBA" id="ARBA00005093"/>
    </source>
</evidence>
<dbReference type="Proteomes" id="UP001519460">
    <property type="component" value="Unassembled WGS sequence"/>
</dbReference>
<dbReference type="InterPro" id="IPR002659">
    <property type="entry name" value="Glyco_trans_31"/>
</dbReference>
<keyword evidence="14" id="KW-0464">Manganese</keyword>
<evidence type="ECO:0000256" key="8">
    <source>
        <dbReference type="ARBA" id="ARBA00022692"/>
    </source>
</evidence>
<evidence type="ECO:0000256" key="9">
    <source>
        <dbReference type="ARBA" id="ARBA00022968"/>
    </source>
</evidence>
<evidence type="ECO:0000256" key="15">
    <source>
        <dbReference type="RuleBase" id="RU363063"/>
    </source>
</evidence>
<keyword evidence="6 15" id="KW-0328">Glycosyltransferase</keyword>
<keyword evidence="8 15" id="KW-0812">Transmembrane</keyword>
<comment type="cofactor">
    <cofactor evidence="1">
        <name>Mn(2+)</name>
        <dbReference type="ChEBI" id="CHEBI:29035"/>
    </cofactor>
</comment>
<feature type="transmembrane region" description="Helical" evidence="15">
    <location>
        <begin position="21"/>
        <end position="38"/>
    </location>
</feature>
<evidence type="ECO:0000256" key="6">
    <source>
        <dbReference type="ARBA" id="ARBA00022676"/>
    </source>
</evidence>
<comment type="subcellular location">
    <subcellularLocation>
        <location evidence="2 15">Golgi apparatus membrane</location>
        <topology evidence="2 15">Single-pass type II membrane protein</topology>
    </subcellularLocation>
</comment>
<keyword evidence="10 15" id="KW-1133">Transmembrane helix</keyword>
<dbReference type="AlphaFoldDB" id="A0ABD0KFI4"/>
<dbReference type="GO" id="GO:0000139">
    <property type="term" value="C:Golgi membrane"/>
    <property type="evidence" value="ECO:0007669"/>
    <property type="project" value="UniProtKB-SubCell"/>
</dbReference>
<evidence type="ECO:0000256" key="13">
    <source>
        <dbReference type="ARBA" id="ARBA00023180"/>
    </source>
</evidence>
<protein>
    <recommendedName>
        <fullName evidence="15">Hexosyltransferase</fullName>
        <ecNumber evidence="15">2.4.1.-</ecNumber>
    </recommendedName>
</protein>
<keyword evidence="7" id="KW-0808">Transferase</keyword>
<gene>
    <name evidence="16" type="ORF">BaRGS_00022973</name>
</gene>